<evidence type="ECO:0000256" key="4">
    <source>
        <dbReference type="SAM" id="MobiDB-lite"/>
    </source>
</evidence>
<evidence type="ECO:0008006" key="7">
    <source>
        <dbReference type="Google" id="ProtNLM"/>
    </source>
</evidence>
<dbReference type="InterPro" id="IPR019734">
    <property type="entry name" value="TPR_rpt"/>
</dbReference>
<dbReference type="InterPro" id="IPR040962">
    <property type="entry name" value="TPR_22"/>
</dbReference>
<dbReference type="InterPro" id="IPR039226">
    <property type="entry name" value="Ski3/TTC37"/>
</dbReference>
<dbReference type="Pfam" id="PF13432">
    <property type="entry name" value="TPR_16"/>
    <property type="match status" value="3"/>
</dbReference>
<comment type="caution">
    <text evidence="5">The sequence shown here is derived from an EMBL/GenBank/DDBJ whole genome shotgun (WGS) entry which is preliminary data.</text>
</comment>
<organism evidence="5 6">
    <name type="scientific">Zalerion maritima</name>
    <dbReference type="NCBI Taxonomy" id="339359"/>
    <lineage>
        <taxon>Eukaryota</taxon>
        <taxon>Fungi</taxon>
        <taxon>Dikarya</taxon>
        <taxon>Ascomycota</taxon>
        <taxon>Pezizomycotina</taxon>
        <taxon>Sordariomycetes</taxon>
        <taxon>Lulworthiomycetidae</taxon>
        <taxon>Lulworthiales</taxon>
        <taxon>Lulworthiaceae</taxon>
        <taxon>Zalerion</taxon>
    </lineage>
</organism>
<dbReference type="GO" id="GO:0006401">
    <property type="term" value="P:RNA catabolic process"/>
    <property type="evidence" value="ECO:0007669"/>
    <property type="project" value="InterPro"/>
</dbReference>
<evidence type="ECO:0000313" key="6">
    <source>
        <dbReference type="Proteomes" id="UP001201980"/>
    </source>
</evidence>
<dbReference type="Pfam" id="PF18833">
    <property type="entry name" value="TPR_22"/>
    <property type="match status" value="1"/>
</dbReference>
<name>A0AAD5WUG5_9PEZI</name>
<evidence type="ECO:0000256" key="1">
    <source>
        <dbReference type="ARBA" id="ARBA00022737"/>
    </source>
</evidence>
<dbReference type="PANTHER" id="PTHR15704">
    <property type="entry name" value="SUPERKILLER 3 PROTEIN-RELATED"/>
    <property type="match status" value="1"/>
</dbReference>
<dbReference type="SUPFAM" id="SSF48452">
    <property type="entry name" value="TPR-like"/>
    <property type="match status" value="3"/>
</dbReference>
<dbReference type="EMBL" id="JAKWBI020000040">
    <property type="protein sequence ID" value="KAJ2905013.1"/>
    <property type="molecule type" value="Genomic_DNA"/>
</dbReference>
<feature type="compositionally biased region" description="Acidic residues" evidence="4">
    <location>
        <begin position="335"/>
        <end position="346"/>
    </location>
</feature>
<protein>
    <recommendedName>
        <fullName evidence="7">Superkiller protein 3</fullName>
    </recommendedName>
</protein>
<dbReference type="PROSITE" id="PS50005">
    <property type="entry name" value="TPR"/>
    <property type="match status" value="2"/>
</dbReference>
<dbReference type="SMART" id="SM00028">
    <property type="entry name" value="TPR"/>
    <property type="match status" value="11"/>
</dbReference>
<evidence type="ECO:0000256" key="3">
    <source>
        <dbReference type="PROSITE-ProRule" id="PRU00339"/>
    </source>
</evidence>
<proteinExistence type="predicted"/>
<dbReference type="Pfam" id="PF13181">
    <property type="entry name" value="TPR_8"/>
    <property type="match status" value="1"/>
</dbReference>
<evidence type="ECO:0000313" key="5">
    <source>
        <dbReference type="EMBL" id="KAJ2905013.1"/>
    </source>
</evidence>
<keyword evidence="1" id="KW-0677">Repeat</keyword>
<dbReference type="GO" id="GO:0055087">
    <property type="term" value="C:Ski complex"/>
    <property type="evidence" value="ECO:0007669"/>
    <property type="project" value="InterPro"/>
</dbReference>
<accession>A0AAD5WUG5</accession>
<keyword evidence="6" id="KW-1185">Reference proteome</keyword>
<sequence>MAPKTTIAALKAIHQSIKGNKFGQAQEQARVLLEKDPRNYQCHIFLAFSLHKTENLEDAEKIYEAATTLKDDHQAWAGLVALYEQQGPTKISQYKKAAERLCDIYGSSEEASLYKAQDIVDKFVDYARTQGTKDQYVDALGLILPDSPTYHILEGRLPHPAKTYETIANILETEEKKRINTLIGERRTRIGARFSEVTNEVKREVYSKSQVEHVYRQLINWTTDDELRHVYEDKLLMYCYERLMCAPKAQKGAEMEAVRALAEGMVIIKHPFKLAWDIAIDWKDEKEIKDWDINVLRDYCSFFPDSDLYKVITGFLTSKISPFPKKEQAPAPPQEDSDPDSDDDDGGGGVPTEVVPVTEEDRLLMMTDGIATANSIFAYLLMGEYYQHSQEYESNVELMRKALGFVKVESTRTGLSFGHTKDALNLCLGTSLVFYQTPRHHQEAKAIFDSILERDPTSTSAMIGVGLIYEEEQDYEEAIDFLRRALKRDDSNLRIMSEAAWVQALNGDHERAKVDLESCIPLIKETGTSKSTKELLALTQYRLGVCIWNIDPSKSARKSRKSGAYPLFIEALKNDIGLAPAYTMLGIYFADYTNDKKRARRCFQQAVELSPSEVEAAERLSRSFADAGSWEHVELIAQRVIDSGKVKPPPGSKRKGISWPFAALGVAELNKQDHSKSVVSFQAALRMAPENYPAWVGLGEAYANSGRYVAATKAILQAQTLEQPLSLGPDDTWFTKYMLANVKREIAEYDESIALYREVLSSHPNEEGVATALLQTLVESGFANLGKGIFGKAIDLAIETIQFAVTSTYLVATTFNFWKAVGDACALFSHVQSRLCDFPVEDVKSMVQAGGEAYAILQDVDGVATGVVLAQGLWADEERSGVVLTRCLHASILAHKMAVHVSMGDIHAQAVAYYNLGWSEYRAHVCLPQDLKKNASKYLKASMRCFKRAIELESGNSEFWNALGVVTSQTYPTVSQHAFVRSLYINERSPIAWTNIGTLGLLHKDIQLAYEAFNRAQSTDPDYSHAWVGQGFVSLLRGESKEARILFTHAVGISDASSLMARRQYSTSVFDHIISGASDIDITSLVGPLFALTQLKELDPRNDAFVHLGALFRERVSDAQRATSQLEVLSSAIETDHDTTQLPDTLGRLIVANSDLARVQMASEKFAAAIISAEAALGLAKKGGSGNISEDQIAQIHLSCHLTIGLAHFHLGNPSSAVGYFQAALDETNHNPDAACLLAQVLWATGTEDAQDQARDVLFGIVEEYPEHVPAVLLLGTISLLDDDPEAREAVMETLAALRTSEAADSPTMRRKVAEVLGALAECGDDTTNTALVEAQAEVMLYPGLPHGWSEVGQLTLDEEPEEGQYAVEMAMQVALRAVPPRGHLSAEELAEAISAMGRPADAQKAIVVAPPWLLLAAQFRSATSLRIFAEGCRFHAGSPHDRLYDEYKAMRTLSTKWAAQGA</sequence>
<gene>
    <name evidence="5" type="ORF">MKZ38_006669</name>
</gene>
<keyword evidence="2 3" id="KW-0802">TPR repeat</keyword>
<evidence type="ECO:0000256" key="2">
    <source>
        <dbReference type="ARBA" id="ARBA00022803"/>
    </source>
</evidence>
<dbReference type="PROSITE" id="PS50293">
    <property type="entry name" value="TPR_REGION"/>
    <property type="match status" value="1"/>
</dbReference>
<feature type="repeat" description="TPR" evidence="3">
    <location>
        <begin position="459"/>
        <end position="492"/>
    </location>
</feature>
<feature type="repeat" description="TPR" evidence="3">
    <location>
        <begin position="990"/>
        <end position="1023"/>
    </location>
</feature>
<dbReference type="PANTHER" id="PTHR15704:SF7">
    <property type="entry name" value="SUPERKILLER COMPLEX PROTEIN 3"/>
    <property type="match status" value="1"/>
</dbReference>
<reference evidence="5" key="1">
    <citation type="submission" date="2022-07" db="EMBL/GenBank/DDBJ databases">
        <title>Draft genome sequence of Zalerion maritima ATCC 34329, a (micro)plastics degrading marine fungus.</title>
        <authorList>
            <person name="Paco A."/>
            <person name="Goncalves M.F.M."/>
            <person name="Rocha-Santos T.A.P."/>
            <person name="Alves A."/>
        </authorList>
    </citation>
    <scope>NUCLEOTIDE SEQUENCE</scope>
    <source>
        <strain evidence="5">ATCC 34329</strain>
    </source>
</reference>
<dbReference type="Proteomes" id="UP001201980">
    <property type="component" value="Unassembled WGS sequence"/>
</dbReference>
<dbReference type="Gene3D" id="1.25.40.10">
    <property type="entry name" value="Tetratricopeptide repeat domain"/>
    <property type="match status" value="4"/>
</dbReference>
<dbReference type="InterPro" id="IPR011990">
    <property type="entry name" value="TPR-like_helical_dom_sf"/>
</dbReference>
<feature type="region of interest" description="Disordered" evidence="4">
    <location>
        <begin position="323"/>
        <end position="354"/>
    </location>
</feature>